<name>A0A919GTB3_9ACTN</name>
<dbReference type="Pfam" id="PF00109">
    <property type="entry name" value="ketoacyl-synt"/>
    <property type="match status" value="1"/>
</dbReference>
<dbReference type="Gene3D" id="3.40.47.10">
    <property type="match status" value="2"/>
</dbReference>
<dbReference type="FunFam" id="3.40.47.10:FF:000018">
    <property type="entry name" value="3-oxoacyl-[acyl-carrier-protein] synthase 2"/>
    <property type="match status" value="1"/>
</dbReference>
<dbReference type="PANTHER" id="PTHR11712">
    <property type="entry name" value="POLYKETIDE SYNTHASE-RELATED"/>
    <property type="match status" value="1"/>
</dbReference>
<dbReference type="FunFam" id="3.40.47.10:FF:000029">
    <property type="entry name" value="3-oxoacyl-[acyl-carrier-protein] synthase 1"/>
    <property type="match status" value="1"/>
</dbReference>
<dbReference type="InterPro" id="IPR018201">
    <property type="entry name" value="Ketoacyl_synth_AS"/>
</dbReference>
<feature type="domain" description="Ketosynthase family 3 (KS3)" evidence="5">
    <location>
        <begin position="22"/>
        <end position="425"/>
    </location>
</feature>
<dbReference type="CDD" id="cd00834">
    <property type="entry name" value="KAS_I_II"/>
    <property type="match status" value="1"/>
</dbReference>
<evidence type="ECO:0000256" key="1">
    <source>
        <dbReference type="ARBA" id="ARBA00008467"/>
    </source>
</evidence>
<comment type="similarity">
    <text evidence="1 4">Belongs to the thiolase-like superfamily. Beta-ketoacyl-ACP synthases family.</text>
</comment>
<dbReference type="PROSITE" id="PS52004">
    <property type="entry name" value="KS3_2"/>
    <property type="match status" value="1"/>
</dbReference>
<dbReference type="Proteomes" id="UP000600026">
    <property type="component" value="Unassembled WGS sequence"/>
</dbReference>
<dbReference type="PANTHER" id="PTHR11712:SF347">
    <property type="entry name" value="BETA KETOACYL-ACYL CARRIER PROTEIN SYNTHASE"/>
    <property type="match status" value="1"/>
</dbReference>
<evidence type="ECO:0000313" key="6">
    <source>
        <dbReference type="EMBL" id="GHI83249.1"/>
    </source>
</evidence>
<dbReference type="RefSeq" id="WP_078904456.1">
    <property type="nucleotide sequence ID" value="NZ_BNEE01000004.1"/>
</dbReference>
<keyword evidence="3" id="KW-0012">Acyltransferase</keyword>
<dbReference type="OrthoDB" id="9808669at2"/>
<sequence length="426" mass="43267">MNPSGAPPRNDRAAAAGTARPPFRAAVTGIGLITAGGTTTADTWRTVLDGRPTAVADASLAGLPVELTCRALAFDGDAVLGRRTAWRLDRCTQLALAAGRQAVADAGLVPQEWDAPRVGVVLGTALGGIGTWEKEHRTMLEHGSGRISPLTVPMSLTNMVAAQLATDRGAGGPSLAISTACASGATAIGIAREMLRSGACDIVLAGGVEACVVPSVVAAFSKSGALSRRVDDPDAASRPFDVDRDGFVIAEGAAVLVLERPEHALARGSAVHAYVSGYGASSDAGHETRPDPEGKAAERAVRIALADAGLGPSDIAHVNAHGTSTPLNDVTEARMIRRALGGHPVTTSVKGVTGHTLGAAGALEAAVTALSLSHQVVPPTAGLVRQDPEVELDIVTEKPRALTMEAALSNSFGFGGQNAVLVISKT</sequence>
<evidence type="ECO:0000259" key="5">
    <source>
        <dbReference type="PROSITE" id="PS52004"/>
    </source>
</evidence>
<dbReference type="InterPro" id="IPR016039">
    <property type="entry name" value="Thiolase-like"/>
</dbReference>
<dbReference type="InterPro" id="IPR020841">
    <property type="entry name" value="PKS_Beta-ketoAc_synthase_dom"/>
</dbReference>
<dbReference type="InterPro" id="IPR000794">
    <property type="entry name" value="Beta-ketoacyl_synthase"/>
</dbReference>
<dbReference type="NCBIfam" id="NF005589">
    <property type="entry name" value="PRK07314.1"/>
    <property type="match status" value="1"/>
</dbReference>
<evidence type="ECO:0000256" key="3">
    <source>
        <dbReference type="ARBA" id="ARBA00023315"/>
    </source>
</evidence>
<dbReference type="InterPro" id="IPR014031">
    <property type="entry name" value="Ketoacyl_synth_C"/>
</dbReference>
<comment type="caution">
    <text evidence="6">The sequence shown here is derived from an EMBL/GenBank/DDBJ whole genome shotgun (WGS) entry which is preliminary data.</text>
</comment>
<dbReference type="AlphaFoldDB" id="A0A919GTB3"/>
<accession>A0A919GTB3</accession>
<dbReference type="PROSITE" id="PS00606">
    <property type="entry name" value="KS3_1"/>
    <property type="match status" value="1"/>
</dbReference>
<dbReference type="SMART" id="SM00825">
    <property type="entry name" value="PKS_KS"/>
    <property type="match status" value="1"/>
</dbReference>
<dbReference type="SUPFAM" id="SSF53901">
    <property type="entry name" value="Thiolase-like"/>
    <property type="match status" value="2"/>
</dbReference>
<dbReference type="InterPro" id="IPR014030">
    <property type="entry name" value="Ketoacyl_synth_N"/>
</dbReference>
<evidence type="ECO:0000256" key="2">
    <source>
        <dbReference type="ARBA" id="ARBA00022679"/>
    </source>
</evidence>
<dbReference type="Pfam" id="PF02801">
    <property type="entry name" value="Ketoacyl-synt_C"/>
    <property type="match status" value="1"/>
</dbReference>
<dbReference type="GO" id="GO:0030497">
    <property type="term" value="P:fatty acid elongation"/>
    <property type="evidence" value="ECO:0007669"/>
    <property type="project" value="UniProtKB-ARBA"/>
</dbReference>
<protein>
    <submittedName>
        <fullName evidence="6">3-oxoacyl-[acyl-carrier-protein] synthase 2</fullName>
    </submittedName>
</protein>
<dbReference type="EMBL" id="BNEE01000004">
    <property type="protein sequence ID" value="GHI83249.1"/>
    <property type="molecule type" value="Genomic_DNA"/>
</dbReference>
<evidence type="ECO:0000313" key="7">
    <source>
        <dbReference type="Proteomes" id="UP000600026"/>
    </source>
</evidence>
<evidence type="ECO:0000256" key="4">
    <source>
        <dbReference type="RuleBase" id="RU003694"/>
    </source>
</evidence>
<keyword evidence="7" id="KW-1185">Reference proteome</keyword>
<proteinExistence type="inferred from homology"/>
<organism evidence="6 7">
    <name type="scientific">Streptomyces xanthophaeus</name>
    <dbReference type="NCBI Taxonomy" id="67385"/>
    <lineage>
        <taxon>Bacteria</taxon>
        <taxon>Bacillati</taxon>
        <taxon>Actinomycetota</taxon>
        <taxon>Actinomycetes</taxon>
        <taxon>Kitasatosporales</taxon>
        <taxon>Streptomycetaceae</taxon>
        <taxon>Streptomyces</taxon>
    </lineage>
</organism>
<reference evidence="6" key="1">
    <citation type="submission" date="2020-09" db="EMBL/GenBank/DDBJ databases">
        <title>Whole genome shotgun sequence of Streptomyces xanthophaeus NBRC 12829.</title>
        <authorList>
            <person name="Komaki H."/>
            <person name="Tamura T."/>
        </authorList>
    </citation>
    <scope>NUCLEOTIDE SEQUENCE</scope>
    <source>
        <strain evidence="6">NBRC 12829</strain>
    </source>
</reference>
<gene>
    <name evidence="6" type="ORF">Sxan_06130</name>
</gene>
<dbReference type="GO" id="GO:0004315">
    <property type="term" value="F:3-oxoacyl-[acyl-carrier-protein] synthase activity"/>
    <property type="evidence" value="ECO:0007669"/>
    <property type="project" value="InterPro"/>
</dbReference>
<keyword evidence="2 4" id="KW-0808">Transferase</keyword>